<protein>
    <submittedName>
        <fullName evidence="1">Cell division protein FtsQ</fullName>
    </submittedName>
</protein>
<keyword evidence="1" id="KW-0132">Cell division</keyword>
<dbReference type="GO" id="GO:0051301">
    <property type="term" value="P:cell division"/>
    <property type="evidence" value="ECO:0007669"/>
    <property type="project" value="UniProtKB-KW"/>
</dbReference>
<evidence type="ECO:0000313" key="2">
    <source>
        <dbReference type="Proteomes" id="UP000220828"/>
    </source>
</evidence>
<dbReference type="EMBL" id="PCMW01000045">
    <property type="protein sequence ID" value="PDS24284.1"/>
    <property type="molecule type" value="Genomic_DNA"/>
</dbReference>
<organism evidence="1 2">
    <name type="scientific">Flavobacterium branchiophilum</name>
    <dbReference type="NCBI Taxonomy" id="55197"/>
    <lineage>
        <taxon>Bacteria</taxon>
        <taxon>Pseudomonadati</taxon>
        <taxon>Bacteroidota</taxon>
        <taxon>Flavobacteriia</taxon>
        <taxon>Flavobacteriales</taxon>
        <taxon>Flavobacteriaceae</taxon>
        <taxon>Flavobacterium</taxon>
    </lineage>
</organism>
<accession>A0A2H3KD03</accession>
<sequence>MKIRNNKNIRLVLAVLALISLYSFTVIKNNKRKIEETEIEFVGENNVFIKKKTIKNLLKEKCENTSEIQKIRLILGDLESELNKNAIIEKADVFVSIDGKLKAKVKQKIPVVRVFDDNGSFYIDYQGTKMPLTSTYTARVPIFLGNLDWKKNPEIVSVLKYIYDDDFLKKNITSIKLMPKNGLIMTNRNYNFEIEFGNAINIERKFKNYKAFFQKAISDSTIKKYNKINLKFTQQVVCTK</sequence>
<gene>
    <name evidence="1" type="ORF">B0A77_08530</name>
</gene>
<name>A0A2H3KD03_9FLAO</name>
<keyword evidence="1" id="KW-0131">Cell cycle</keyword>
<dbReference type="Proteomes" id="UP000220828">
    <property type="component" value="Unassembled WGS sequence"/>
</dbReference>
<dbReference type="AlphaFoldDB" id="A0A2H3KD03"/>
<reference evidence="1 2" key="1">
    <citation type="submission" date="2017-09" db="EMBL/GenBank/DDBJ databases">
        <title>Whole genomes of Flavobacteriaceae.</title>
        <authorList>
            <person name="Stine C."/>
            <person name="Li C."/>
            <person name="Tadesse D."/>
        </authorList>
    </citation>
    <scope>NUCLEOTIDE SEQUENCE [LARGE SCALE GENOMIC DNA]</scope>
    <source>
        <strain evidence="1 2">ATCC 35036</strain>
    </source>
</reference>
<comment type="caution">
    <text evidence="1">The sequence shown here is derived from an EMBL/GenBank/DDBJ whole genome shotgun (WGS) entry which is preliminary data.</text>
</comment>
<proteinExistence type="predicted"/>
<dbReference type="RefSeq" id="WP_097554161.1">
    <property type="nucleotide sequence ID" value="NZ_PCMW01000045.1"/>
</dbReference>
<evidence type="ECO:0000313" key="1">
    <source>
        <dbReference type="EMBL" id="PDS24284.1"/>
    </source>
</evidence>
<dbReference type="OrthoDB" id="1466667at2"/>